<evidence type="ECO:0000313" key="1">
    <source>
        <dbReference type="EMBL" id="KAH9415948.1"/>
    </source>
</evidence>
<evidence type="ECO:0000313" key="2">
    <source>
        <dbReference type="Proteomes" id="UP000887458"/>
    </source>
</evidence>
<reference evidence="1 2" key="2">
    <citation type="journal article" date="2022" name="Mol. Biol. Evol.">
        <title>Comparative Genomics Reveals Insights into the Divergent Evolution of Astigmatic Mites and Household Pest Adaptations.</title>
        <authorList>
            <person name="Xiong Q."/>
            <person name="Wan A.T."/>
            <person name="Liu X."/>
            <person name="Fung C.S."/>
            <person name="Xiao X."/>
            <person name="Malainual N."/>
            <person name="Hou J."/>
            <person name="Wang L."/>
            <person name="Wang M."/>
            <person name="Yang K.Y."/>
            <person name="Cui Y."/>
            <person name="Leung E.L."/>
            <person name="Nong W."/>
            <person name="Shin S.K."/>
            <person name="Au S.W."/>
            <person name="Jeong K.Y."/>
            <person name="Chew F.T."/>
            <person name="Hui J.H."/>
            <person name="Leung T.F."/>
            <person name="Tungtrongchitr A."/>
            <person name="Zhong N."/>
            <person name="Liu Z."/>
            <person name="Tsui S.K."/>
        </authorList>
    </citation>
    <scope>NUCLEOTIDE SEQUENCE [LARGE SCALE GENOMIC DNA]</scope>
    <source>
        <strain evidence="1">Derp</strain>
    </source>
</reference>
<keyword evidence="2" id="KW-1185">Reference proteome</keyword>
<dbReference type="Proteomes" id="UP000887458">
    <property type="component" value="Unassembled WGS sequence"/>
</dbReference>
<protein>
    <submittedName>
        <fullName evidence="1">Uncharacterized protein</fullName>
    </submittedName>
</protein>
<dbReference type="EMBL" id="NJHN03000095">
    <property type="protein sequence ID" value="KAH9415948.1"/>
    <property type="molecule type" value="Genomic_DNA"/>
</dbReference>
<reference evidence="1 2" key="1">
    <citation type="journal article" date="2018" name="J. Allergy Clin. Immunol.">
        <title>High-quality assembly of Dermatophagoides pteronyssinus genome and transcriptome reveals a wide range of novel allergens.</title>
        <authorList>
            <person name="Liu X.Y."/>
            <person name="Yang K.Y."/>
            <person name="Wang M.Q."/>
            <person name="Kwok J.S."/>
            <person name="Zeng X."/>
            <person name="Yang Z."/>
            <person name="Xiao X.J."/>
            <person name="Lau C.P."/>
            <person name="Li Y."/>
            <person name="Huang Z.M."/>
            <person name="Ba J.G."/>
            <person name="Yim A.K."/>
            <person name="Ouyang C.Y."/>
            <person name="Ngai S.M."/>
            <person name="Chan T.F."/>
            <person name="Leung E.L."/>
            <person name="Liu L."/>
            <person name="Liu Z.G."/>
            <person name="Tsui S.K."/>
        </authorList>
    </citation>
    <scope>NUCLEOTIDE SEQUENCE [LARGE SCALE GENOMIC DNA]</scope>
    <source>
        <strain evidence="1">Derp</strain>
    </source>
</reference>
<sequence length="67" mass="8178">HYILHHSLILYFKIHRSWLMDRRNINMVIPNTYILIVDLCFEHQQDDIRKILSELTGIDWNTKKTNV</sequence>
<gene>
    <name evidence="1" type="ORF">DERP_000442</name>
</gene>
<name>A0ABQ8J073_DERPT</name>
<proteinExistence type="predicted"/>
<accession>A0ABQ8J073</accession>
<feature type="non-terminal residue" evidence="1">
    <location>
        <position position="1"/>
    </location>
</feature>
<organism evidence="1 2">
    <name type="scientific">Dermatophagoides pteronyssinus</name>
    <name type="common">European house dust mite</name>
    <dbReference type="NCBI Taxonomy" id="6956"/>
    <lineage>
        <taxon>Eukaryota</taxon>
        <taxon>Metazoa</taxon>
        <taxon>Ecdysozoa</taxon>
        <taxon>Arthropoda</taxon>
        <taxon>Chelicerata</taxon>
        <taxon>Arachnida</taxon>
        <taxon>Acari</taxon>
        <taxon>Acariformes</taxon>
        <taxon>Sarcoptiformes</taxon>
        <taxon>Astigmata</taxon>
        <taxon>Psoroptidia</taxon>
        <taxon>Analgoidea</taxon>
        <taxon>Pyroglyphidae</taxon>
        <taxon>Dermatophagoidinae</taxon>
        <taxon>Dermatophagoides</taxon>
    </lineage>
</organism>
<comment type="caution">
    <text evidence="1">The sequence shown here is derived from an EMBL/GenBank/DDBJ whole genome shotgun (WGS) entry which is preliminary data.</text>
</comment>